<name>A0A3N1LGJ6_9PROT</name>
<evidence type="ECO:0000256" key="1">
    <source>
        <dbReference type="ARBA" id="ARBA00022849"/>
    </source>
</evidence>
<dbReference type="Gene3D" id="1.10.10.10">
    <property type="entry name" value="Winged helix-like DNA-binding domain superfamily/Winged helix DNA-binding domain"/>
    <property type="match status" value="1"/>
</dbReference>
<dbReference type="SUPFAM" id="SSF52788">
    <property type="entry name" value="Phosphotyrosine protein phosphatases I"/>
    <property type="match status" value="1"/>
</dbReference>
<organism evidence="3 4">
    <name type="scientific">Stella humosa</name>
    <dbReference type="NCBI Taxonomy" id="94"/>
    <lineage>
        <taxon>Bacteria</taxon>
        <taxon>Pseudomonadati</taxon>
        <taxon>Pseudomonadota</taxon>
        <taxon>Alphaproteobacteria</taxon>
        <taxon>Rhodospirillales</taxon>
        <taxon>Stellaceae</taxon>
        <taxon>Stella</taxon>
    </lineage>
</organism>
<evidence type="ECO:0000259" key="2">
    <source>
        <dbReference type="PROSITE" id="PS50987"/>
    </source>
</evidence>
<dbReference type="PROSITE" id="PS50987">
    <property type="entry name" value="HTH_ARSR_2"/>
    <property type="match status" value="1"/>
</dbReference>
<dbReference type="PANTHER" id="PTHR43428:SF1">
    <property type="entry name" value="ARSENATE REDUCTASE"/>
    <property type="match status" value="1"/>
</dbReference>
<dbReference type="PANTHER" id="PTHR43428">
    <property type="entry name" value="ARSENATE REDUCTASE"/>
    <property type="match status" value="1"/>
</dbReference>
<dbReference type="InterPro" id="IPR036390">
    <property type="entry name" value="WH_DNA-bd_sf"/>
</dbReference>
<dbReference type="InterPro" id="IPR011991">
    <property type="entry name" value="ArsR-like_HTH"/>
</dbReference>
<dbReference type="InterPro" id="IPR023485">
    <property type="entry name" value="Ptyr_pPase"/>
</dbReference>
<dbReference type="SMART" id="SM00226">
    <property type="entry name" value="LMWPc"/>
    <property type="match status" value="1"/>
</dbReference>
<sequence>MRAMEAHQAAAVFAALSQETRVRLLHRLVAAGPGGAVAGELAAALGVPASTLSFHLAALEKAGLIRGRRQGRQMIYAAAPSGLRSLIGCAAHLCLGDDYASMALVDGLLPPEPATLSASYSVLFLCQRNSARSIMAEAILGQVGGGRFRAFSAGPQPAADPLPAVVQLLRALGHAVGHLRSKSWDEFAGPVGAPMDFVITLCDMPADGAPPPFAGRAIRAAWPLPDPAKFSGSTVERRVLLDELYAGLRRRLVALCRLPLDLLDRAGAQTCLDRIGDTRPPAHRA</sequence>
<dbReference type="PRINTS" id="PR00778">
    <property type="entry name" value="HTHARSR"/>
</dbReference>
<dbReference type="AlphaFoldDB" id="A0A3N1LGJ6"/>
<keyword evidence="4" id="KW-1185">Reference proteome</keyword>
<dbReference type="Proteomes" id="UP000278222">
    <property type="component" value="Unassembled WGS sequence"/>
</dbReference>
<evidence type="ECO:0000313" key="3">
    <source>
        <dbReference type="EMBL" id="ROP90617.1"/>
    </source>
</evidence>
<dbReference type="Gene3D" id="3.40.50.2300">
    <property type="match status" value="1"/>
</dbReference>
<reference evidence="3 4" key="1">
    <citation type="submission" date="2018-11" db="EMBL/GenBank/DDBJ databases">
        <title>Genomic Encyclopedia of Type Strains, Phase IV (KMG-IV): sequencing the most valuable type-strain genomes for metagenomic binning, comparative biology and taxonomic classification.</title>
        <authorList>
            <person name="Goeker M."/>
        </authorList>
    </citation>
    <scope>NUCLEOTIDE SEQUENCE [LARGE SCALE GENOMIC DNA]</scope>
    <source>
        <strain evidence="3 4">DSM 5900</strain>
    </source>
</reference>
<gene>
    <name evidence="3" type="ORF">EDC65_2469</name>
</gene>
<dbReference type="InterPro" id="IPR036196">
    <property type="entry name" value="Ptyr_pPase_sf"/>
</dbReference>
<accession>A0A3N1LGJ6</accession>
<dbReference type="SMART" id="SM00418">
    <property type="entry name" value="HTH_ARSR"/>
    <property type="match status" value="1"/>
</dbReference>
<dbReference type="Pfam" id="PF01451">
    <property type="entry name" value="LMWPc"/>
    <property type="match status" value="1"/>
</dbReference>
<dbReference type="GO" id="GO:0003700">
    <property type="term" value="F:DNA-binding transcription factor activity"/>
    <property type="evidence" value="ECO:0007669"/>
    <property type="project" value="InterPro"/>
</dbReference>
<dbReference type="InterPro" id="IPR001845">
    <property type="entry name" value="HTH_ArsR_DNA-bd_dom"/>
</dbReference>
<dbReference type="InterPro" id="IPR036388">
    <property type="entry name" value="WH-like_DNA-bd_sf"/>
</dbReference>
<dbReference type="CDD" id="cd16345">
    <property type="entry name" value="LMWP_ArsC"/>
    <property type="match status" value="1"/>
</dbReference>
<dbReference type="EMBL" id="RJKX01000014">
    <property type="protein sequence ID" value="ROP90617.1"/>
    <property type="molecule type" value="Genomic_DNA"/>
</dbReference>
<dbReference type="SUPFAM" id="SSF46785">
    <property type="entry name" value="Winged helix' DNA-binding domain"/>
    <property type="match status" value="1"/>
</dbReference>
<dbReference type="CDD" id="cd00090">
    <property type="entry name" value="HTH_ARSR"/>
    <property type="match status" value="1"/>
</dbReference>
<dbReference type="Pfam" id="PF12840">
    <property type="entry name" value="HTH_20"/>
    <property type="match status" value="1"/>
</dbReference>
<evidence type="ECO:0000313" key="4">
    <source>
        <dbReference type="Proteomes" id="UP000278222"/>
    </source>
</evidence>
<proteinExistence type="predicted"/>
<protein>
    <submittedName>
        <fullName evidence="3">Protein-tyrosine-phosphatase</fullName>
    </submittedName>
</protein>
<comment type="caution">
    <text evidence="3">The sequence shown here is derived from an EMBL/GenBank/DDBJ whole genome shotgun (WGS) entry which is preliminary data.</text>
</comment>
<feature type="domain" description="HTH arsR-type" evidence="2">
    <location>
        <begin position="1"/>
        <end position="98"/>
    </location>
</feature>
<dbReference type="GO" id="GO:0046685">
    <property type="term" value="P:response to arsenic-containing substance"/>
    <property type="evidence" value="ECO:0007669"/>
    <property type="project" value="UniProtKB-KW"/>
</dbReference>
<dbReference type="NCBIfam" id="NF033788">
    <property type="entry name" value="HTH_metalloreg"/>
    <property type="match status" value="1"/>
</dbReference>
<keyword evidence="1" id="KW-0059">Arsenical resistance</keyword>